<dbReference type="EMBL" id="JAIWYP010000008">
    <property type="protein sequence ID" value="KAH3784367.1"/>
    <property type="molecule type" value="Genomic_DNA"/>
</dbReference>
<protein>
    <submittedName>
        <fullName evidence="1">Uncharacterized protein</fullName>
    </submittedName>
</protein>
<name>A0A9D4EUV5_DREPO</name>
<dbReference type="Proteomes" id="UP000828390">
    <property type="component" value="Unassembled WGS sequence"/>
</dbReference>
<reference evidence="1" key="2">
    <citation type="submission" date="2020-11" db="EMBL/GenBank/DDBJ databases">
        <authorList>
            <person name="McCartney M.A."/>
            <person name="Auch B."/>
            <person name="Kono T."/>
            <person name="Mallez S."/>
            <person name="Becker A."/>
            <person name="Gohl D.M."/>
            <person name="Silverstein K.A.T."/>
            <person name="Koren S."/>
            <person name="Bechman K.B."/>
            <person name="Herman A."/>
            <person name="Abrahante J.E."/>
            <person name="Garbe J."/>
        </authorList>
    </citation>
    <scope>NUCLEOTIDE SEQUENCE</scope>
    <source>
        <strain evidence="1">Duluth1</strain>
        <tissue evidence="1">Whole animal</tissue>
    </source>
</reference>
<reference evidence="1" key="1">
    <citation type="journal article" date="2019" name="bioRxiv">
        <title>The Genome of the Zebra Mussel, Dreissena polymorpha: A Resource for Invasive Species Research.</title>
        <authorList>
            <person name="McCartney M.A."/>
            <person name="Auch B."/>
            <person name="Kono T."/>
            <person name="Mallez S."/>
            <person name="Zhang Y."/>
            <person name="Obille A."/>
            <person name="Becker A."/>
            <person name="Abrahante J.E."/>
            <person name="Garbe J."/>
            <person name="Badalamenti J.P."/>
            <person name="Herman A."/>
            <person name="Mangelson H."/>
            <person name="Liachko I."/>
            <person name="Sullivan S."/>
            <person name="Sone E.D."/>
            <person name="Koren S."/>
            <person name="Silverstein K.A.T."/>
            <person name="Beckman K.B."/>
            <person name="Gohl D.M."/>
        </authorList>
    </citation>
    <scope>NUCLEOTIDE SEQUENCE</scope>
    <source>
        <strain evidence="1">Duluth1</strain>
        <tissue evidence="1">Whole animal</tissue>
    </source>
</reference>
<evidence type="ECO:0000313" key="1">
    <source>
        <dbReference type="EMBL" id="KAH3784367.1"/>
    </source>
</evidence>
<keyword evidence="2" id="KW-1185">Reference proteome</keyword>
<gene>
    <name evidence="1" type="ORF">DPMN_162321</name>
</gene>
<dbReference type="AlphaFoldDB" id="A0A9D4EUV5"/>
<comment type="caution">
    <text evidence="1">The sequence shown here is derived from an EMBL/GenBank/DDBJ whole genome shotgun (WGS) entry which is preliminary data.</text>
</comment>
<proteinExistence type="predicted"/>
<organism evidence="1 2">
    <name type="scientific">Dreissena polymorpha</name>
    <name type="common">Zebra mussel</name>
    <name type="synonym">Mytilus polymorpha</name>
    <dbReference type="NCBI Taxonomy" id="45954"/>
    <lineage>
        <taxon>Eukaryota</taxon>
        <taxon>Metazoa</taxon>
        <taxon>Spiralia</taxon>
        <taxon>Lophotrochozoa</taxon>
        <taxon>Mollusca</taxon>
        <taxon>Bivalvia</taxon>
        <taxon>Autobranchia</taxon>
        <taxon>Heteroconchia</taxon>
        <taxon>Euheterodonta</taxon>
        <taxon>Imparidentia</taxon>
        <taxon>Neoheterodontei</taxon>
        <taxon>Myida</taxon>
        <taxon>Dreissenoidea</taxon>
        <taxon>Dreissenidae</taxon>
        <taxon>Dreissena</taxon>
    </lineage>
</organism>
<sequence>MFRQSQSTYTTTRSGNSARHLLTSSHKALNQHFQQLSLGPHAITHLYTADNKRLSGQLGLDARRQFLGVGGELLGQEFGAKLKEAPTSLLRGRDYLIYKIVMERVSQSFK</sequence>
<accession>A0A9D4EUV5</accession>
<evidence type="ECO:0000313" key="2">
    <source>
        <dbReference type="Proteomes" id="UP000828390"/>
    </source>
</evidence>